<dbReference type="AlphaFoldDB" id="A0A165Y1F8"/>
<proteinExistence type="predicted"/>
<dbReference type="OrthoDB" id="3270987at2759"/>
<organism evidence="1">
    <name type="scientific">Athelia psychrophila</name>
    <dbReference type="NCBI Taxonomy" id="1759441"/>
    <lineage>
        <taxon>Eukaryota</taxon>
        <taxon>Fungi</taxon>
        <taxon>Dikarya</taxon>
        <taxon>Basidiomycota</taxon>
        <taxon>Agaricomycotina</taxon>
        <taxon>Agaricomycetes</taxon>
        <taxon>Agaricomycetidae</taxon>
        <taxon>Atheliales</taxon>
        <taxon>Atheliaceae</taxon>
        <taxon>Athelia</taxon>
    </lineage>
</organism>
<name>A0A165Y1F8_9AGAM</name>
<dbReference type="Gene3D" id="3.80.10.10">
    <property type="entry name" value="Ribonuclease Inhibitor"/>
    <property type="match status" value="1"/>
</dbReference>
<sequence length="528" mass="59621">MAVPAAHPAYTGTSVSDAITIPSSPLPTRIGTNYAPSLPERMRILSIVNDVGKDLIDVQNHLAQLESTQAHPSAFQLEQLQLKQDALKTYVDVHVALLSPIRRVLPEILAEVFLHFLPADDSDDSPVARRNHILPSHVCKRWRDLSLSTANFWSLIRVIVDERDMARKLECAETWLKRSKNCLLKIHISCHGPRYAAQWQSLLGLVLPTCRRWLHATIISVITSDLSAIKHNLPMLERLEVSLSAWPRDEPFEFAPKLRCLVAPDIDDIPMDASLPWAQLTHLDVSSEGVQRCLAVMQRLPNLVSCKIQVGTGDDVFLESSARNYVALRLENLECLDITTNNFDITEFHQCLDLPALANYAYDDNGYFAYSGLWKAPPFVDLLTRSSCHLRVIEIEVVDGIGQEEVVLLLQHMPNLEYLDCNSYCTAGVTSNNILKALTCSSSSFLVPKLNSVFFEHDEDFNFQLLLNMVESRWQIKDFTQMSVCGIESIEMLDRELLQCLHQIVVDGVDIILSDKKAQYMVDWSTWS</sequence>
<gene>
    <name evidence="1" type="ORF">FIBSPDRAFT_1052001</name>
</gene>
<accession>A0A165Y1F8</accession>
<evidence type="ECO:0008006" key="2">
    <source>
        <dbReference type="Google" id="ProtNLM"/>
    </source>
</evidence>
<evidence type="ECO:0000313" key="1">
    <source>
        <dbReference type="EMBL" id="KZP09107.1"/>
    </source>
</evidence>
<protein>
    <recommendedName>
        <fullName evidence="2">F-box domain-containing protein</fullName>
    </recommendedName>
</protein>
<dbReference type="EMBL" id="KV417707">
    <property type="protein sequence ID" value="KZP09107.1"/>
    <property type="molecule type" value="Genomic_DNA"/>
</dbReference>
<dbReference type="InterPro" id="IPR032675">
    <property type="entry name" value="LRR_dom_sf"/>
</dbReference>
<reference evidence="1" key="1">
    <citation type="journal article" date="2016" name="Mol. Biol. Evol.">
        <title>Comparative Genomics of Early-Diverging Mushroom-Forming Fungi Provides Insights into the Origins of Lignocellulose Decay Capabilities.</title>
        <authorList>
            <person name="Nagy L.G."/>
            <person name="Riley R."/>
            <person name="Tritt A."/>
            <person name="Adam C."/>
            <person name="Daum C."/>
            <person name="Floudas D."/>
            <person name="Sun H."/>
            <person name="Yadav J.S."/>
            <person name="Pangilinan J."/>
            <person name="Larsson K.H."/>
            <person name="Matsuura K."/>
            <person name="Barry K."/>
            <person name="Labutti K."/>
            <person name="Kuo R."/>
            <person name="Ohm R.A."/>
            <person name="Bhattacharya S.S."/>
            <person name="Shirouzu T."/>
            <person name="Yoshinaga Y."/>
            <person name="Martin F.M."/>
            <person name="Grigoriev I.V."/>
            <person name="Hibbett D.S."/>
        </authorList>
    </citation>
    <scope>NUCLEOTIDE SEQUENCE [LARGE SCALE GENOMIC DNA]</scope>
    <source>
        <strain evidence="1">CBS 109695</strain>
    </source>
</reference>